<feature type="transmembrane region" description="Helical" evidence="2">
    <location>
        <begin position="48"/>
        <end position="68"/>
    </location>
</feature>
<dbReference type="AlphaFoldDB" id="S5ZSE8"/>
<feature type="compositionally biased region" description="Basic residues" evidence="1">
    <location>
        <begin position="254"/>
        <end position="269"/>
    </location>
</feature>
<dbReference type="RefSeq" id="WP_020964310.1">
    <property type="nucleotide sequence ID" value="NC_022097.1"/>
</dbReference>
<name>S5ZSE8_9SPIR</name>
<dbReference type="PATRIC" id="fig|1291379.3.peg.517"/>
<feature type="transmembrane region" description="Helical" evidence="2">
    <location>
        <begin position="181"/>
        <end position="201"/>
    </location>
</feature>
<evidence type="ECO:0000313" key="4">
    <source>
        <dbReference type="Proteomes" id="UP000015620"/>
    </source>
</evidence>
<keyword evidence="2" id="KW-0812">Transmembrane</keyword>
<protein>
    <submittedName>
        <fullName evidence="3">Uncharacterized protein</fullName>
    </submittedName>
</protein>
<feature type="transmembrane region" description="Helical" evidence="2">
    <location>
        <begin position="221"/>
        <end position="245"/>
    </location>
</feature>
<evidence type="ECO:0000256" key="2">
    <source>
        <dbReference type="SAM" id="Phobius"/>
    </source>
</evidence>
<accession>S5ZSE8</accession>
<gene>
    <name evidence="3" type="ORF">TPE_0514</name>
</gene>
<sequence length="288" mass="33510">MKNSFLVPVVFIINFILWLVSFSIFAGIREYLTAGGTGYFLLYSMLHTMYLTAPLACIAAIFSVYVFLMRHYSKRIISFLLFAVIFGIFFAGVIPLCYSQGKKINSMLNAQTKETVDDKYLIEFIEPPAFIQTANKLINPVLNDMYFYYTKGYLQYLLFAGSFFFVILSFWICTVCTDWKIINFSLLPFLSGMLFYAYGYAKSVNFIQIIQNRLPLNLPQIWIFPICFTALALLFFAYTGLLLLIRYKRSNPHKHMPKIKKVKQKKPQKPGKTGRIPRQSRMRIKEKM</sequence>
<organism evidence="3 4">
    <name type="scientific">Treponema pedis str. T A4</name>
    <dbReference type="NCBI Taxonomy" id="1291379"/>
    <lineage>
        <taxon>Bacteria</taxon>
        <taxon>Pseudomonadati</taxon>
        <taxon>Spirochaetota</taxon>
        <taxon>Spirochaetia</taxon>
        <taxon>Spirochaetales</taxon>
        <taxon>Treponemataceae</taxon>
        <taxon>Treponema</taxon>
    </lineage>
</organism>
<dbReference type="EMBL" id="CP004120">
    <property type="protein sequence ID" value="AGT43010.1"/>
    <property type="molecule type" value="Genomic_DNA"/>
</dbReference>
<evidence type="ECO:0000256" key="1">
    <source>
        <dbReference type="SAM" id="MobiDB-lite"/>
    </source>
</evidence>
<dbReference type="HOGENOM" id="CLU_894123_0_0_12"/>
<reference evidence="3 4" key="1">
    <citation type="journal article" date="2013" name="PLoS ONE">
        <title>Genome-Wide Relatedness of Treponema pedis, from Gingiva and Necrotic Skin Lesions of Pigs, with the Human Oral Pathogen Treponema denticola.</title>
        <authorList>
            <person name="Svartstrom O."/>
            <person name="Mushtaq M."/>
            <person name="Pringle M."/>
            <person name="Segerman B."/>
        </authorList>
    </citation>
    <scope>NUCLEOTIDE SEQUENCE [LARGE SCALE GENOMIC DNA]</scope>
    <source>
        <strain evidence="3">T A4</strain>
    </source>
</reference>
<dbReference type="GeneID" id="301089204"/>
<evidence type="ECO:0000313" key="3">
    <source>
        <dbReference type="EMBL" id="AGT43010.1"/>
    </source>
</evidence>
<keyword evidence="2" id="KW-1133">Transmembrane helix</keyword>
<feature type="transmembrane region" description="Helical" evidence="2">
    <location>
        <begin position="80"/>
        <end position="101"/>
    </location>
</feature>
<feature type="transmembrane region" description="Helical" evidence="2">
    <location>
        <begin position="5"/>
        <end position="28"/>
    </location>
</feature>
<dbReference type="STRING" id="1291379.TPE_0514"/>
<feature type="transmembrane region" description="Helical" evidence="2">
    <location>
        <begin position="153"/>
        <end position="174"/>
    </location>
</feature>
<dbReference type="Proteomes" id="UP000015620">
    <property type="component" value="Chromosome"/>
</dbReference>
<keyword evidence="4" id="KW-1185">Reference proteome</keyword>
<feature type="region of interest" description="Disordered" evidence="1">
    <location>
        <begin position="254"/>
        <end position="288"/>
    </location>
</feature>
<dbReference type="OrthoDB" id="363233at2"/>
<keyword evidence="2" id="KW-0472">Membrane</keyword>
<dbReference type="KEGG" id="tped:TPE_0514"/>
<proteinExistence type="predicted"/>